<protein>
    <submittedName>
        <fullName evidence="1">Uncharacterized protein</fullName>
    </submittedName>
</protein>
<comment type="caution">
    <text evidence="1">The sequence shown here is derived from an EMBL/GenBank/DDBJ whole genome shotgun (WGS) entry which is preliminary data.</text>
</comment>
<reference evidence="1 2" key="1">
    <citation type="journal article" date="2022" name="bioRxiv">
        <title>Genomics of Preaxostyla Flagellates Illuminates Evolutionary Transitions and the Path Towards Mitochondrial Loss.</title>
        <authorList>
            <person name="Novak L.V.F."/>
            <person name="Treitli S.C."/>
            <person name="Pyrih J."/>
            <person name="Halakuc P."/>
            <person name="Pipaliya S.V."/>
            <person name="Vacek V."/>
            <person name="Brzon O."/>
            <person name="Soukal P."/>
            <person name="Eme L."/>
            <person name="Dacks J.B."/>
            <person name="Karnkowska A."/>
            <person name="Elias M."/>
            <person name="Hampl V."/>
        </authorList>
    </citation>
    <scope>NUCLEOTIDE SEQUENCE [LARGE SCALE GENOMIC DNA]</scope>
    <source>
        <strain evidence="1">NAU3</strain>
        <tissue evidence="1">Gut</tissue>
    </source>
</reference>
<name>A0ABQ9WVA0_9EUKA</name>
<accession>A0ABQ9WVA0</accession>
<gene>
    <name evidence="1" type="ORF">BLNAU_21654</name>
</gene>
<organism evidence="1 2">
    <name type="scientific">Blattamonas nauphoetae</name>
    <dbReference type="NCBI Taxonomy" id="2049346"/>
    <lineage>
        <taxon>Eukaryota</taxon>
        <taxon>Metamonada</taxon>
        <taxon>Preaxostyla</taxon>
        <taxon>Oxymonadida</taxon>
        <taxon>Blattamonas</taxon>
    </lineage>
</organism>
<dbReference type="EMBL" id="JARBJD010000347">
    <property type="protein sequence ID" value="KAK2943427.1"/>
    <property type="molecule type" value="Genomic_DNA"/>
</dbReference>
<evidence type="ECO:0000313" key="1">
    <source>
        <dbReference type="EMBL" id="KAK2943427.1"/>
    </source>
</evidence>
<dbReference type="Proteomes" id="UP001281761">
    <property type="component" value="Unassembled WGS sequence"/>
</dbReference>
<proteinExistence type="predicted"/>
<evidence type="ECO:0000313" key="2">
    <source>
        <dbReference type="Proteomes" id="UP001281761"/>
    </source>
</evidence>
<keyword evidence="2" id="KW-1185">Reference proteome</keyword>
<sequence length="111" mass="12607">MTNDIHHQFILLKHTKTHDPVEVPLKIDLIHILLRQTGTSEPNPSFQVTSPDIATSLPSAPLRLVHMSAMHFHRHSPPTIHTIHFCQSVKHRLPEASARHFKLATSKKNLP</sequence>